<sequence length="250" mass="28143">MKLCRSELAEIDILRSPPLDVGLRSTADDGLTPIVTSFSWRTPYDQSTFMESRSSPKNNAIPTVDVSCADTIIQTIYFGLATANDIIGTDEAFPEETPLIRSIRDIAFSAFAVPTAMYVTFVFWSIYAVNRELILPKKADGVIPSWLNHLMHTAVLFFIGIEMCVSPHDYPSRSVGTILVVSISFFYFLWKMYVYLDTKTWVYPLFDALNWPLRACYCFGTAALSVVLYCLGETLNSALWSSEMSKMKIV</sequence>
<keyword evidence="4 17" id="KW-0812">Transmembrane</keyword>
<dbReference type="Pfam" id="PF04750">
    <property type="entry name" value="Far-17a_AIG1"/>
    <property type="match status" value="1"/>
</dbReference>
<comment type="catalytic activity">
    <reaction evidence="12">
        <text>9-(9Z-octadecenoyloxy)-octadecanoate + H2O = 9-hydroxy-octadecanoate + (9Z)-octadecenoate + H(+)</text>
        <dbReference type="Rhea" id="RHEA:52048"/>
        <dbReference type="ChEBI" id="CHEBI:15377"/>
        <dbReference type="ChEBI" id="CHEBI:15378"/>
        <dbReference type="ChEBI" id="CHEBI:30823"/>
        <dbReference type="ChEBI" id="CHEBI:136282"/>
        <dbReference type="ChEBI" id="CHEBI:136286"/>
    </reaction>
    <physiologicalReaction direction="left-to-right" evidence="12">
        <dbReference type="Rhea" id="RHEA:52049"/>
    </physiologicalReaction>
</comment>
<comment type="caution">
    <text evidence="18">The sequence shown here is derived from an EMBL/GenBank/DDBJ whole genome shotgun (WGS) entry which is preliminary data.</text>
</comment>
<comment type="catalytic activity">
    <reaction evidence="16">
        <text>12-(9Z-hexadecenoyloxy)-octadecanoate + H2O = 12-hydroxyoctadecanoate + (9Z)-hexadecenoate + H(+)</text>
        <dbReference type="Rhea" id="RHEA:52072"/>
        <dbReference type="ChEBI" id="CHEBI:15377"/>
        <dbReference type="ChEBI" id="CHEBI:15378"/>
        <dbReference type="ChEBI" id="CHEBI:32372"/>
        <dbReference type="ChEBI" id="CHEBI:84201"/>
        <dbReference type="ChEBI" id="CHEBI:136312"/>
    </reaction>
    <physiologicalReaction direction="left-to-right" evidence="16">
        <dbReference type="Rhea" id="RHEA:52073"/>
    </physiologicalReaction>
</comment>
<evidence type="ECO:0000256" key="3">
    <source>
        <dbReference type="ARBA" id="ARBA00009300"/>
    </source>
</evidence>
<evidence type="ECO:0000256" key="1">
    <source>
        <dbReference type="ARBA" id="ARBA00000923"/>
    </source>
</evidence>
<dbReference type="Proteomes" id="UP000299102">
    <property type="component" value="Unassembled WGS sequence"/>
</dbReference>
<comment type="catalytic activity">
    <reaction evidence="15">
        <text>13-(9Z-hexadecenoyloxy)-octadecanoate + H2O = 13-hydroxy-octadecanoate + (9Z)-hexadecenoate + H(+)</text>
        <dbReference type="Rhea" id="RHEA:52076"/>
        <dbReference type="ChEBI" id="CHEBI:15377"/>
        <dbReference type="ChEBI" id="CHEBI:15378"/>
        <dbReference type="ChEBI" id="CHEBI:32372"/>
        <dbReference type="ChEBI" id="CHEBI:136304"/>
        <dbReference type="ChEBI" id="CHEBI:136315"/>
    </reaction>
    <physiologicalReaction direction="left-to-right" evidence="15">
        <dbReference type="Rhea" id="RHEA:52077"/>
    </physiologicalReaction>
</comment>
<dbReference type="OrthoDB" id="1898221at2759"/>
<dbReference type="GO" id="GO:0012505">
    <property type="term" value="C:endomembrane system"/>
    <property type="evidence" value="ECO:0007669"/>
    <property type="project" value="UniProtKB-SubCell"/>
</dbReference>
<comment type="subcellular location">
    <subcellularLocation>
        <location evidence="2">Endomembrane system</location>
        <topology evidence="2">Multi-pass membrane protein</topology>
    </subcellularLocation>
</comment>
<evidence type="ECO:0000256" key="2">
    <source>
        <dbReference type="ARBA" id="ARBA00004127"/>
    </source>
</evidence>
<name>A0A4C1W7V7_EUMVA</name>
<evidence type="ECO:0000256" key="11">
    <source>
        <dbReference type="ARBA" id="ARBA00048701"/>
    </source>
</evidence>
<keyword evidence="5 17" id="KW-1133">Transmembrane helix</keyword>
<evidence type="ECO:0000256" key="16">
    <source>
        <dbReference type="ARBA" id="ARBA00049428"/>
    </source>
</evidence>
<evidence type="ECO:0000256" key="17">
    <source>
        <dbReference type="SAM" id="Phobius"/>
    </source>
</evidence>
<evidence type="ECO:0000256" key="6">
    <source>
        <dbReference type="ARBA" id="ARBA00023136"/>
    </source>
</evidence>
<feature type="transmembrane region" description="Helical" evidence="17">
    <location>
        <begin position="177"/>
        <end position="196"/>
    </location>
</feature>
<evidence type="ECO:0000313" key="19">
    <source>
        <dbReference type="Proteomes" id="UP000299102"/>
    </source>
</evidence>
<comment type="catalytic activity">
    <reaction evidence="1">
        <text>9-(9Z-hexadecenoyloxy)-octadecanoate + H2O = (9Z)-hexadecenoate + 9-hydroxy-octadecanoate + H(+)</text>
        <dbReference type="Rhea" id="RHEA:52068"/>
        <dbReference type="ChEBI" id="CHEBI:15377"/>
        <dbReference type="ChEBI" id="CHEBI:15378"/>
        <dbReference type="ChEBI" id="CHEBI:32372"/>
        <dbReference type="ChEBI" id="CHEBI:136286"/>
        <dbReference type="ChEBI" id="CHEBI:136309"/>
    </reaction>
    <physiologicalReaction direction="left-to-right" evidence="1">
        <dbReference type="Rhea" id="RHEA:52069"/>
    </physiologicalReaction>
</comment>
<comment type="catalytic activity">
    <reaction evidence="8">
        <text>13-octadecanoyloxy-octadecanoate + H2O = 13-hydroxy-octadecanoate + octadecanoate + H(+)</text>
        <dbReference type="Rhea" id="RHEA:52084"/>
        <dbReference type="ChEBI" id="CHEBI:15377"/>
        <dbReference type="ChEBI" id="CHEBI:15378"/>
        <dbReference type="ChEBI" id="CHEBI:25629"/>
        <dbReference type="ChEBI" id="CHEBI:136304"/>
        <dbReference type="ChEBI" id="CHEBI:136335"/>
    </reaction>
    <physiologicalReaction direction="left-to-right" evidence="8">
        <dbReference type="Rhea" id="RHEA:52085"/>
    </physiologicalReaction>
</comment>
<dbReference type="PANTHER" id="PTHR10989:SF16">
    <property type="entry name" value="AT02829P-RELATED"/>
    <property type="match status" value="1"/>
</dbReference>
<evidence type="ECO:0000256" key="5">
    <source>
        <dbReference type="ARBA" id="ARBA00022989"/>
    </source>
</evidence>
<dbReference type="EMBL" id="BGZK01000487">
    <property type="protein sequence ID" value="GBP46589.1"/>
    <property type="molecule type" value="Genomic_DNA"/>
</dbReference>
<evidence type="ECO:0000256" key="15">
    <source>
        <dbReference type="ARBA" id="ARBA00049322"/>
    </source>
</evidence>
<evidence type="ECO:0000256" key="13">
    <source>
        <dbReference type="ARBA" id="ARBA00049221"/>
    </source>
</evidence>
<feature type="transmembrane region" description="Helical" evidence="17">
    <location>
        <begin position="146"/>
        <end position="165"/>
    </location>
</feature>
<comment type="catalytic activity">
    <reaction evidence="14">
        <text>13-(9Z-octadecenoyloxy)-octadecanoate + H2O = 13-hydroxy-octadecanoate + (9Z)-octadecenoate + H(+)</text>
        <dbReference type="Rhea" id="RHEA:52064"/>
        <dbReference type="ChEBI" id="CHEBI:15377"/>
        <dbReference type="ChEBI" id="CHEBI:15378"/>
        <dbReference type="ChEBI" id="CHEBI:30823"/>
        <dbReference type="ChEBI" id="CHEBI:136303"/>
        <dbReference type="ChEBI" id="CHEBI:136304"/>
    </reaction>
    <physiologicalReaction direction="left-to-right" evidence="14">
        <dbReference type="Rhea" id="RHEA:52065"/>
    </physiologicalReaction>
</comment>
<dbReference type="PANTHER" id="PTHR10989">
    <property type="entry name" value="ANDROGEN-INDUCED PROTEIN 1-RELATED"/>
    <property type="match status" value="1"/>
</dbReference>
<comment type="catalytic activity">
    <reaction evidence="10">
        <text>12-octadecanoyloxy-octadecanoate + H2O = 12-hydroxyoctadecanoate + octadecanoate + H(+)</text>
        <dbReference type="Rhea" id="RHEA:52080"/>
        <dbReference type="ChEBI" id="CHEBI:15377"/>
        <dbReference type="ChEBI" id="CHEBI:15378"/>
        <dbReference type="ChEBI" id="CHEBI:25629"/>
        <dbReference type="ChEBI" id="CHEBI:84201"/>
        <dbReference type="ChEBI" id="CHEBI:136330"/>
    </reaction>
    <physiologicalReaction direction="left-to-right" evidence="10">
        <dbReference type="Rhea" id="RHEA:52081"/>
    </physiologicalReaction>
</comment>
<reference evidence="18 19" key="1">
    <citation type="journal article" date="2019" name="Commun. Biol.">
        <title>The bagworm genome reveals a unique fibroin gene that provides high tensile strength.</title>
        <authorList>
            <person name="Kono N."/>
            <person name="Nakamura H."/>
            <person name="Ohtoshi R."/>
            <person name="Tomita M."/>
            <person name="Numata K."/>
            <person name="Arakawa K."/>
        </authorList>
    </citation>
    <scope>NUCLEOTIDE SEQUENCE [LARGE SCALE GENOMIC DNA]</scope>
</reference>
<dbReference type="InterPro" id="IPR006838">
    <property type="entry name" value="ADTRP_AIG1"/>
</dbReference>
<gene>
    <name evidence="18" type="primary">Aig1</name>
    <name evidence="18" type="ORF">EVAR_95051_1</name>
</gene>
<feature type="transmembrane region" description="Helical" evidence="17">
    <location>
        <begin position="106"/>
        <end position="126"/>
    </location>
</feature>
<comment type="catalytic activity">
    <reaction evidence="11">
        <text>12-(9Z-octadecenoyloxy)-octadecanoate + H2O = 12-hydroxyoctadecanoate + (9Z)-octadecenoate + H(+)</text>
        <dbReference type="Rhea" id="RHEA:52060"/>
        <dbReference type="ChEBI" id="CHEBI:15377"/>
        <dbReference type="ChEBI" id="CHEBI:15378"/>
        <dbReference type="ChEBI" id="CHEBI:30823"/>
        <dbReference type="ChEBI" id="CHEBI:84201"/>
        <dbReference type="ChEBI" id="CHEBI:136302"/>
    </reaction>
    <physiologicalReaction direction="left-to-right" evidence="11">
        <dbReference type="Rhea" id="RHEA:52061"/>
    </physiologicalReaction>
</comment>
<feature type="transmembrane region" description="Helical" evidence="17">
    <location>
        <begin position="211"/>
        <end position="231"/>
    </location>
</feature>
<evidence type="ECO:0000256" key="12">
    <source>
        <dbReference type="ARBA" id="ARBA00048800"/>
    </source>
</evidence>
<dbReference type="AlphaFoldDB" id="A0A4C1W7V7"/>
<comment type="catalytic activity">
    <reaction evidence="13">
        <text>9-octadecanoyloxy-octadecanoate + H2O = 9-hydroxy-octadecanoate + octadecanoate + H(+)</text>
        <dbReference type="Rhea" id="RHEA:52096"/>
        <dbReference type="ChEBI" id="CHEBI:15377"/>
        <dbReference type="ChEBI" id="CHEBI:15378"/>
        <dbReference type="ChEBI" id="CHEBI:25629"/>
        <dbReference type="ChEBI" id="CHEBI:136286"/>
        <dbReference type="ChEBI" id="CHEBI:136373"/>
    </reaction>
    <physiologicalReaction direction="left-to-right" evidence="13">
        <dbReference type="Rhea" id="RHEA:52097"/>
    </physiologicalReaction>
</comment>
<accession>A0A4C1W7V7</accession>
<keyword evidence="19" id="KW-1185">Reference proteome</keyword>
<evidence type="ECO:0000256" key="7">
    <source>
        <dbReference type="ARBA" id="ARBA00047368"/>
    </source>
</evidence>
<comment type="similarity">
    <text evidence="3">Belongs to the AIG1 family.</text>
</comment>
<evidence type="ECO:0000256" key="14">
    <source>
        <dbReference type="ARBA" id="ARBA00049296"/>
    </source>
</evidence>
<evidence type="ECO:0000256" key="10">
    <source>
        <dbReference type="ARBA" id="ARBA00048680"/>
    </source>
</evidence>
<dbReference type="GO" id="GO:0016020">
    <property type="term" value="C:membrane"/>
    <property type="evidence" value="ECO:0007669"/>
    <property type="project" value="InterPro"/>
</dbReference>
<comment type="catalytic activity">
    <reaction evidence="9">
        <text>9-hexadecanoyloxy-octadecanoate + H2O = 9-hydroxy-octadecanoate + hexadecanoate + H(+)</text>
        <dbReference type="Rhea" id="RHEA:52052"/>
        <dbReference type="ChEBI" id="CHEBI:7896"/>
        <dbReference type="ChEBI" id="CHEBI:15377"/>
        <dbReference type="ChEBI" id="CHEBI:15378"/>
        <dbReference type="ChEBI" id="CHEBI:83670"/>
        <dbReference type="ChEBI" id="CHEBI:136286"/>
    </reaction>
    <physiologicalReaction direction="left-to-right" evidence="9">
        <dbReference type="Rhea" id="RHEA:52053"/>
    </physiologicalReaction>
</comment>
<proteinExistence type="inferred from homology"/>
<keyword evidence="6 17" id="KW-0472">Membrane</keyword>
<evidence type="ECO:0000256" key="9">
    <source>
        <dbReference type="ARBA" id="ARBA00047863"/>
    </source>
</evidence>
<evidence type="ECO:0000313" key="18">
    <source>
        <dbReference type="EMBL" id="GBP46589.1"/>
    </source>
</evidence>
<organism evidence="18 19">
    <name type="scientific">Eumeta variegata</name>
    <name type="common">Bagworm moth</name>
    <name type="synonym">Eumeta japonica</name>
    <dbReference type="NCBI Taxonomy" id="151549"/>
    <lineage>
        <taxon>Eukaryota</taxon>
        <taxon>Metazoa</taxon>
        <taxon>Ecdysozoa</taxon>
        <taxon>Arthropoda</taxon>
        <taxon>Hexapoda</taxon>
        <taxon>Insecta</taxon>
        <taxon>Pterygota</taxon>
        <taxon>Neoptera</taxon>
        <taxon>Endopterygota</taxon>
        <taxon>Lepidoptera</taxon>
        <taxon>Glossata</taxon>
        <taxon>Ditrysia</taxon>
        <taxon>Tineoidea</taxon>
        <taxon>Psychidae</taxon>
        <taxon>Oiketicinae</taxon>
        <taxon>Eumeta</taxon>
    </lineage>
</organism>
<protein>
    <submittedName>
        <fullName evidence="18">Androgen-induced gene 1 protein</fullName>
    </submittedName>
</protein>
<comment type="catalytic activity">
    <reaction evidence="7">
        <text>12-hexadecanoyloxy-octadecanoate + H2O = 12-hydroxyoctadecanoate + hexadecanoate + H(+)</text>
        <dbReference type="Rhea" id="RHEA:52056"/>
        <dbReference type="ChEBI" id="CHEBI:7896"/>
        <dbReference type="ChEBI" id="CHEBI:15377"/>
        <dbReference type="ChEBI" id="CHEBI:15378"/>
        <dbReference type="ChEBI" id="CHEBI:83677"/>
        <dbReference type="ChEBI" id="CHEBI:84201"/>
    </reaction>
    <physiologicalReaction direction="left-to-right" evidence="7">
        <dbReference type="Rhea" id="RHEA:52057"/>
    </physiologicalReaction>
</comment>
<evidence type="ECO:0000256" key="8">
    <source>
        <dbReference type="ARBA" id="ARBA00047427"/>
    </source>
</evidence>
<evidence type="ECO:0000256" key="4">
    <source>
        <dbReference type="ARBA" id="ARBA00022692"/>
    </source>
</evidence>